<evidence type="ECO:0000256" key="6">
    <source>
        <dbReference type="ARBA" id="ARBA00022989"/>
    </source>
</evidence>
<organism evidence="13 14">
    <name type="scientific">Chanos chanos</name>
    <name type="common">Milkfish</name>
    <name type="synonym">Mugil chanos</name>
    <dbReference type="NCBI Taxonomy" id="29144"/>
    <lineage>
        <taxon>Eukaryota</taxon>
        <taxon>Metazoa</taxon>
        <taxon>Chordata</taxon>
        <taxon>Craniata</taxon>
        <taxon>Vertebrata</taxon>
        <taxon>Euteleostomi</taxon>
        <taxon>Actinopterygii</taxon>
        <taxon>Neopterygii</taxon>
        <taxon>Teleostei</taxon>
        <taxon>Ostariophysi</taxon>
        <taxon>Gonorynchiformes</taxon>
        <taxon>Chanidae</taxon>
        <taxon>Chanos</taxon>
    </lineage>
</organism>
<evidence type="ECO:0000256" key="11">
    <source>
        <dbReference type="RuleBase" id="RU364020"/>
    </source>
</evidence>
<dbReference type="OrthoDB" id="2019940at2759"/>
<evidence type="ECO:0000256" key="3">
    <source>
        <dbReference type="ARBA" id="ARBA00022679"/>
    </source>
</evidence>
<reference evidence="14" key="1">
    <citation type="submission" date="2025-08" db="UniProtKB">
        <authorList>
            <consortium name="RefSeq"/>
        </authorList>
    </citation>
    <scope>IDENTIFICATION</scope>
</reference>
<evidence type="ECO:0000256" key="2">
    <source>
        <dbReference type="ARBA" id="ARBA00006339"/>
    </source>
</evidence>
<keyword evidence="6 11" id="KW-1133">Transmembrane helix</keyword>
<accession>A0A6J2WRT6</accession>
<comment type="subcellular location">
    <subcellularLocation>
        <location evidence="1 11">Golgi apparatus membrane</location>
        <topology evidence="1 11">Single-pass type II membrane protein</topology>
    </subcellularLocation>
</comment>
<dbReference type="InterPro" id="IPR018011">
    <property type="entry name" value="Carb_sulfotrans_8-10"/>
</dbReference>
<dbReference type="GO" id="GO:0016051">
    <property type="term" value="P:carbohydrate biosynthetic process"/>
    <property type="evidence" value="ECO:0007669"/>
    <property type="project" value="InterPro"/>
</dbReference>
<evidence type="ECO:0000256" key="5">
    <source>
        <dbReference type="ARBA" id="ARBA00022968"/>
    </source>
</evidence>
<evidence type="ECO:0000313" key="13">
    <source>
        <dbReference type="Proteomes" id="UP000504632"/>
    </source>
</evidence>
<keyword evidence="13" id="KW-1185">Reference proteome</keyword>
<dbReference type="Pfam" id="PF03567">
    <property type="entry name" value="Sulfotransfer_2"/>
    <property type="match status" value="1"/>
</dbReference>
<dbReference type="AlphaFoldDB" id="A0A6J2WRT6"/>
<dbReference type="RefSeq" id="XP_030646746.1">
    <property type="nucleotide sequence ID" value="XM_030790886.1"/>
</dbReference>
<evidence type="ECO:0000256" key="1">
    <source>
        <dbReference type="ARBA" id="ARBA00004323"/>
    </source>
</evidence>
<dbReference type="GO" id="GO:0030166">
    <property type="term" value="P:proteoglycan biosynthetic process"/>
    <property type="evidence" value="ECO:0007669"/>
    <property type="project" value="TreeGrafter"/>
</dbReference>
<feature type="region of interest" description="Disordered" evidence="12">
    <location>
        <begin position="93"/>
        <end position="118"/>
    </location>
</feature>
<keyword evidence="4 11" id="KW-0812">Transmembrane</keyword>
<dbReference type="GO" id="GO:0000139">
    <property type="term" value="C:Golgi membrane"/>
    <property type="evidence" value="ECO:0007669"/>
    <property type="project" value="UniProtKB-SubCell"/>
</dbReference>
<evidence type="ECO:0000256" key="4">
    <source>
        <dbReference type="ARBA" id="ARBA00022692"/>
    </source>
</evidence>
<keyword evidence="10 11" id="KW-0119">Carbohydrate metabolism</keyword>
<keyword evidence="9 11" id="KW-0325">Glycoprotein</keyword>
<name>A0A6J2WRT6_CHACN</name>
<evidence type="ECO:0000256" key="9">
    <source>
        <dbReference type="ARBA" id="ARBA00023180"/>
    </source>
</evidence>
<sequence>MAHALSKSDKMGKSRLFRIFLILGSVFMILLIIIYWDDVGATHFYLHTTISGPHSSRVPPQGHQNPKQKAEEDKESSFLSDIDAFVNQFLEGTADPTEQVREDNAPAGSHNDSMESKADEKFVPKREWKIHLTPISTEMKRRQETRKRLVHDLCHSNSSLDFPGKNRTFDDIPNKELDHLIVDDRHGIIYCYVPKVACTNWKRIMIVLSESLLVDGVPYQDPLDVPTELIHNSSLHFTFNKFWKRYGKFSRHLMKIKLKKYTKFLFVRDPFVRLISAYRNKFEQENEDFYKRFAVIMLRKYGNYTNPPASVVDAFAAGIRPSFSNFIQYLLDPETEKGMPFNEHWRQMYRLCHPCQINYDFVGKLETLDEDAEHLLRVLRVDNVVQFPASHRNRTVSSWEQDWFANIPYELRRELYKLYEADFKLFGYSKPEKLLHE</sequence>
<protein>
    <recommendedName>
        <fullName evidence="11">Carbohydrate sulfotransferase</fullName>
        <ecNumber evidence="11">2.8.2.-</ecNumber>
    </recommendedName>
</protein>
<keyword evidence="8 11" id="KW-0472">Membrane</keyword>
<feature type="transmembrane region" description="Helical" evidence="11">
    <location>
        <begin position="16"/>
        <end position="36"/>
    </location>
</feature>
<comment type="similarity">
    <text evidence="2 11">Belongs to the sulfotransferase 2 family.</text>
</comment>
<dbReference type="EC" id="2.8.2.-" evidence="11"/>
<dbReference type="Proteomes" id="UP000504632">
    <property type="component" value="Chromosome 13"/>
</dbReference>
<dbReference type="PANTHER" id="PTHR12137">
    <property type="entry name" value="CARBOHYDRATE SULFOTRANSFERASE"/>
    <property type="match status" value="1"/>
</dbReference>
<dbReference type="GO" id="GO:0008146">
    <property type="term" value="F:sulfotransferase activity"/>
    <property type="evidence" value="ECO:0007669"/>
    <property type="project" value="InterPro"/>
</dbReference>
<evidence type="ECO:0000313" key="14">
    <source>
        <dbReference type="RefSeq" id="XP_030646746.1"/>
    </source>
</evidence>
<evidence type="ECO:0000256" key="10">
    <source>
        <dbReference type="ARBA" id="ARBA00023277"/>
    </source>
</evidence>
<evidence type="ECO:0000256" key="7">
    <source>
        <dbReference type="ARBA" id="ARBA00023034"/>
    </source>
</evidence>
<keyword evidence="7 11" id="KW-0333">Golgi apparatus</keyword>
<evidence type="ECO:0000256" key="12">
    <source>
        <dbReference type="SAM" id="MobiDB-lite"/>
    </source>
</evidence>
<gene>
    <name evidence="14" type="primary">chst12a</name>
</gene>
<dbReference type="InParanoid" id="A0A6J2WRT6"/>
<keyword evidence="3 11" id="KW-0808">Transferase</keyword>
<keyword evidence="5 11" id="KW-0735">Signal-anchor</keyword>
<proteinExistence type="inferred from homology"/>
<dbReference type="PANTHER" id="PTHR12137:SF4">
    <property type="entry name" value="CARBOHYDRATE SULFOTRANSFERASE 12"/>
    <property type="match status" value="1"/>
</dbReference>
<dbReference type="InterPro" id="IPR005331">
    <property type="entry name" value="Sulfotransferase"/>
</dbReference>
<dbReference type="CTD" id="407076"/>
<dbReference type="GeneID" id="115826937"/>
<evidence type="ECO:0000256" key="8">
    <source>
        <dbReference type="ARBA" id="ARBA00023136"/>
    </source>
</evidence>
<feature type="region of interest" description="Disordered" evidence="12">
    <location>
        <begin position="51"/>
        <end position="74"/>
    </location>
</feature>
<dbReference type="FunCoup" id="A0A6J2WRT6">
    <property type="interactions" value="61"/>
</dbReference>